<gene>
    <name evidence="2" type="ORF">IW252_001625</name>
</gene>
<evidence type="ECO:0000313" key="3">
    <source>
        <dbReference type="Proteomes" id="UP000625033"/>
    </source>
</evidence>
<comment type="caution">
    <text evidence="2">The sequence shown here is derived from an EMBL/GenBank/DDBJ whole genome shotgun (WGS) entry which is preliminary data.</text>
</comment>
<dbReference type="Gene3D" id="3.90.1150.200">
    <property type="match status" value="1"/>
</dbReference>
<keyword evidence="3" id="KW-1185">Reference proteome</keyword>
<evidence type="ECO:0000259" key="1">
    <source>
        <dbReference type="Pfam" id="PF08818"/>
    </source>
</evidence>
<dbReference type="SUPFAM" id="SSF159888">
    <property type="entry name" value="YdhG-like"/>
    <property type="match status" value="1"/>
</dbReference>
<dbReference type="Proteomes" id="UP000625033">
    <property type="component" value="Unassembled WGS sequence"/>
</dbReference>
<dbReference type="InterPro" id="IPR014922">
    <property type="entry name" value="YdhG-like"/>
</dbReference>
<accession>A0A931GEY9</accession>
<reference evidence="2" key="1">
    <citation type="submission" date="2020-11" db="EMBL/GenBank/DDBJ databases">
        <title>Sequencing the genomes of 1000 actinobacteria strains.</title>
        <authorList>
            <person name="Klenk H.-P."/>
        </authorList>
    </citation>
    <scope>NUCLEOTIDE SEQUENCE</scope>
    <source>
        <strain evidence="2">DSM 26152</strain>
    </source>
</reference>
<dbReference type="EMBL" id="JADOTZ010000001">
    <property type="protein sequence ID" value="MBG6084858.1"/>
    <property type="molecule type" value="Genomic_DNA"/>
</dbReference>
<evidence type="ECO:0000313" key="2">
    <source>
        <dbReference type="EMBL" id="MBG6084858.1"/>
    </source>
</evidence>
<dbReference type="RefSeq" id="WP_196836106.1">
    <property type="nucleotide sequence ID" value="NZ_JADOTZ010000001.1"/>
</dbReference>
<name>A0A931GEY9_9MICC</name>
<dbReference type="AlphaFoldDB" id="A0A931GEY9"/>
<proteinExistence type="predicted"/>
<feature type="domain" description="YdhG-like" evidence="1">
    <location>
        <begin position="19"/>
        <end position="112"/>
    </location>
</feature>
<sequence length="123" mass="13849">MANISSVDEFLSGFDGPARARLQELRDLSRRAAPKAAEDVRWNQPAYLHASGTILFMFSGHRAHANMAFTPSTLEEFRPEMGTRKVGKGTVQVPYAEPLPTELLTRMIQHRIAEHERDGIGWM</sequence>
<dbReference type="Pfam" id="PF08818">
    <property type="entry name" value="DUF1801"/>
    <property type="match status" value="1"/>
</dbReference>
<protein>
    <submittedName>
        <fullName evidence="2">Uncharacterized protein YdhG (YjbR/CyaY superfamily)</fullName>
    </submittedName>
</protein>
<organism evidence="2 3">
    <name type="scientific">Zhihengliuella flava</name>
    <dbReference type="NCBI Taxonomy" id="1285193"/>
    <lineage>
        <taxon>Bacteria</taxon>
        <taxon>Bacillati</taxon>
        <taxon>Actinomycetota</taxon>
        <taxon>Actinomycetes</taxon>
        <taxon>Micrococcales</taxon>
        <taxon>Micrococcaceae</taxon>
        <taxon>Zhihengliuella</taxon>
    </lineage>
</organism>